<organism evidence="6">
    <name type="scientific">Solanum lycopersicum</name>
    <name type="common">Tomato</name>
    <name type="synonym">Lycopersicon esculentum</name>
    <dbReference type="NCBI Taxonomy" id="4081"/>
    <lineage>
        <taxon>Eukaryota</taxon>
        <taxon>Viridiplantae</taxon>
        <taxon>Streptophyta</taxon>
        <taxon>Embryophyta</taxon>
        <taxon>Tracheophyta</taxon>
        <taxon>Spermatophyta</taxon>
        <taxon>Magnoliopsida</taxon>
        <taxon>eudicotyledons</taxon>
        <taxon>Gunneridae</taxon>
        <taxon>Pentapetalae</taxon>
        <taxon>asterids</taxon>
        <taxon>lamiids</taxon>
        <taxon>Solanales</taxon>
        <taxon>Solanaceae</taxon>
        <taxon>Solanoideae</taxon>
        <taxon>Solaneae</taxon>
        <taxon>Solanum</taxon>
        <taxon>Solanum subgen. Lycopersicon</taxon>
    </lineage>
</organism>
<keyword evidence="3" id="KW-0203">Cytokinin biosynthesis</keyword>
<name>A0A3Q7IXH8_SOLLC</name>
<dbReference type="GO" id="GO:0009691">
    <property type="term" value="P:cytokinin biosynthetic process"/>
    <property type="evidence" value="ECO:0000318"/>
    <property type="project" value="GO_Central"/>
</dbReference>
<dbReference type="PANTHER" id="PTHR11088">
    <property type="entry name" value="TRNA DIMETHYLALLYLTRANSFERASE"/>
    <property type="match status" value="1"/>
</dbReference>
<dbReference type="InterPro" id="IPR027417">
    <property type="entry name" value="P-loop_NTPase"/>
</dbReference>
<proteinExistence type="inferred from homology"/>
<comment type="similarity">
    <text evidence="1">Belongs to the IPP transferase family.</text>
</comment>
<evidence type="ECO:0000256" key="5">
    <source>
        <dbReference type="ARBA" id="ARBA00022840"/>
    </source>
</evidence>
<dbReference type="PANTHER" id="PTHR11088:SF73">
    <property type="entry name" value="PHOSPHORIBULOKINASE_URIDINE KINASE DOMAIN-CONTAINING PROTEIN"/>
    <property type="match status" value="1"/>
</dbReference>
<keyword evidence="2" id="KW-0808">Transferase</keyword>
<dbReference type="InterPro" id="IPR039657">
    <property type="entry name" value="Dimethylallyltransferase"/>
</dbReference>
<evidence type="ECO:0000256" key="3">
    <source>
        <dbReference type="ARBA" id="ARBA00022712"/>
    </source>
</evidence>
<dbReference type="EnsemblPlants" id="Solyc11g061776.1.1">
    <property type="protein sequence ID" value="Solyc11g061776.1.1"/>
    <property type="gene ID" value="Solyc11g061776.1"/>
</dbReference>
<protein>
    <submittedName>
        <fullName evidence="6">Uncharacterized protein</fullName>
    </submittedName>
</protein>
<dbReference type="GO" id="GO:0005524">
    <property type="term" value="F:ATP binding"/>
    <property type="evidence" value="ECO:0007669"/>
    <property type="project" value="UniProtKB-KW"/>
</dbReference>
<reference evidence="6" key="1">
    <citation type="journal article" date="2012" name="Nature">
        <title>The tomato genome sequence provides insights into fleshy fruit evolution.</title>
        <authorList>
            <consortium name="Tomato Genome Consortium"/>
        </authorList>
    </citation>
    <scope>NUCLEOTIDE SEQUENCE [LARGE SCALE GENOMIC DNA]</scope>
    <source>
        <strain evidence="6">cv. Heinz 1706</strain>
    </source>
</reference>
<sequence length="94" mass="10920">MEIYLREETNIYGDDESKKMILQASISCIKRNTSEIELDSDFTAEDYCLQVVVYIEKILKTQRVPIIVGGCFIWIDVQQSVLNRRVDMRVDQVG</sequence>
<dbReference type="Gene3D" id="3.40.50.300">
    <property type="entry name" value="P-loop containing nucleotide triphosphate hydrolases"/>
    <property type="match status" value="1"/>
</dbReference>
<dbReference type="GO" id="GO:0006400">
    <property type="term" value="P:tRNA modification"/>
    <property type="evidence" value="ECO:0000318"/>
    <property type="project" value="GO_Central"/>
</dbReference>
<keyword evidence="5" id="KW-0067">ATP-binding</keyword>
<dbReference type="AlphaFoldDB" id="A0A3Q7IXH8"/>
<evidence type="ECO:0000256" key="2">
    <source>
        <dbReference type="ARBA" id="ARBA00022679"/>
    </source>
</evidence>
<evidence type="ECO:0000256" key="4">
    <source>
        <dbReference type="ARBA" id="ARBA00022741"/>
    </source>
</evidence>
<reference evidence="6" key="2">
    <citation type="submission" date="2019-01" db="UniProtKB">
        <authorList>
            <consortium name="EnsemblPlants"/>
        </authorList>
    </citation>
    <scope>IDENTIFICATION</scope>
    <source>
        <strain evidence="6">cv. Heinz 1706</strain>
    </source>
</reference>
<accession>A0A3Q7IXH8</accession>
<dbReference type="GO" id="GO:0052381">
    <property type="term" value="F:tRNA dimethylallyltransferase activity"/>
    <property type="evidence" value="ECO:0000318"/>
    <property type="project" value="GO_Central"/>
</dbReference>
<dbReference type="InParanoid" id="A0A3Q7IXH8"/>
<dbReference type="Gramene" id="Solyc11g061776.1.1">
    <property type="protein sequence ID" value="Solyc11g061776.1.1"/>
    <property type="gene ID" value="Solyc11g061776.1"/>
</dbReference>
<dbReference type="PaxDb" id="4081-Solyc11g019860.1.1"/>
<evidence type="ECO:0000313" key="7">
    <source>
        <dbReference type="Proteomes" id="UP000004994"/>
    </source>
</evidence>
<keyword evidence="4" id="KW-0547">Nucleotide-binding</keyword>
<keyword evidence="7" id="KW-1185">Reference proteome</keyword>
<evidence type="ECO:0000256" key="1">
    <source>
        <dbReference type="ARBA" id="ARBA00005842"/>
    </source>
</evidence>
<dbReference type="Proteomes" id="UP000004994">
    <property type="component" value="Chromosome 11"/>
</dbReference>
<evidence type="ECO:0000313" key="6">
    <source>
        <dbReference type="EnsemblPlants" id="Solyc11g061776.1.1"/>
    </source>
</evidence>
<dbReference type="GO" id="GO:0005739">
    <property type="term" value="C:mitochondrion"/>
    <property type="evidence" value="ECO:0000318"/>
    <property type="project" value="GO_Central"/>
</dbReference>